<dbReference type="InterPro" id="IPR051393">
    <property type="entry name" value="ABC_transporter_permease"/>
</dbReference>
<evidence type="ECO:0000313" key="9">
    <source>
        <dbReference type="EMBL" id="KHF39580.1"/>
    </source>
</evidence>
<evidence type="ECO:0000256" key="3">
    <source>
        <dbReference type="ARBA" id="ARBA00022475"/>
    </source>
</evidence>
<feature type="transmembrane region" description="Helical" evidence="7">
    <location>
        <begin position="106"/>
        <end position="127"/>
    </location>
</feature>
<dbReference type="InterPro" id="IPR035906">
    <property type="entry name" value="MetI-like_sf"/>
</dbReference>
<feature type="transmembrane region" description="Helical" evidence="7">
    <location>
        <begin position="73"/>
        <end position="94"/>
    </location>
</feature>
<dbReference type="STRING" id="333138.LQ50_14135"/>
<evidence type="ECO:0000256" key="2">
    <source>
        <dbReference type="ARBA" id="ARBA00022448"/>
    </source>
</evidence>
<dbReference type="PROSITE" id="PS50928">
    <property type="entry name" value="ABC_TM1"/>
    <property type="match status" value="1"/>
</dbReference>
<feature type="domain" description="ABC transmembrane type-1" evidence="8">
    <location>
        <begin position="68"/>
        <end position="281"/>
    </location>
</feature>
<keyword evidence="2 7" id="KW-0813">Transport</keyword>
<evidence type="ECO:0000256" key="4">
    <source>
        <dbReference type="ARBA" id="ARBA00022692"/>
    </source>
</evidence>
<dbReference type="SUPFAM" id="SSF161098">
    <property type="entry name" value="MetI-like"/>
    <property type="match status" value="1"/>
</dbReference>
<comment type="caution">
    <text evidence="9">The sequence shown here is derived from an EMBL/GenBank/DDBJ whole genome shotgun (WGS) entry which is preliminary data.</text>
</comment>
<keyword evidence="10" id="KW-1185">Reference proteome</keyword>
<feature type="transmembrane region" description="Helical" evidence="7">
    <location>
        <begin position="157"/>
        <end position="179"/>
    </location>
</feature>
<dbReference type="GO" id="GO:0055085">
    <property type="term" value="P:transmembrane transport"/>
    <property type="evidence" value="ECO:0007669"/>
    <property type="project" value="InterPro"/>
</dbReference>
<comment type="subcellular location">
    <subcellularLocation>
        <location evidence="1 7">Cell membrane</location>
        <topology evidence="1 7">Multi-pass membrane protein</topology>
    </subcellularLocation>
</comment>
<dbReference type="PANTHER" id="PTHR30193:SF37">
    <property type="entry name" value="INNER MEMBRANE ABC TRANSPORTER PERMEASE PROTEIN YCJO"/>
    <property type="match status" value="1"/>
</dbReference>
<name>A0A0B0IE38_9BACI</name>
<feature type="transmembrane region" description="Helical" evidence="7">
    <location>
        <begin position="258"/>
        <end position="280"/>
    </location>
</feature>
<evidence type="ECO:0000256" key="1">
    <source>
        <dbReference type="ARBA" id="ARBA00004651"/>
    </source>
</evidence>
<keyword evidence="6 7" id="KW-0472">Membrane</keyword>
<dbReference type="eggNOG" id="COG1175">
    <property type="taxonomic scope" value="Bacteria"/>
</dbReference>
<evidence type="ECO:0000256" key="6">
    <source>
        <dbReference type="ARBA" id="ARBA00023136"/>
    </source>
</evidence>
<dbReference type="Pfam" id="PF00528">
    <property type="entry name" value="BPD_transp_1"/>
    <property type="match status" value="1"/>
</dbReference>
<dbReference type="Proteomes" id="UP000030832">
    <property type="component" value="Unassembled WGS sequence"/>
</dbReference>
<evidence type="ECO:0000313" key="10">
    <source>
        <dbReference type="Proteomes" id="UP000030832"/>
    </source>
</evidence>
<organism evidence="9 10">
    <name type="scientific">Halalkalibacter okhensis</name>
    <dbReference type="NCBI Taxonomy" id="333138"/>
    <lineage>
        <taxon>Bacteria</taxon>
        <taxon>Bacillati</taxon>
        <taxon>Bacillota</taxon>
        <taxon>Bacilli</taxon>
        <taxon>Bacillales</taxon>
        <taxon>Bacillaceae</taxon>
        <taxon>Halalkalibacter</taxon>
    </lineage>
</organism>
<evidence type="ECO:0000259" key="8">
    <source>
        <dbReference type="PROSITE" id="PS50928"/>
    </source>
</evidence>
<protein>
    <submittedName>
        <fullName evidence="9">Lactose ABC transporter permease</fullName>
    </submittedName>
</protein>
<proteinExistence type="inferred from homology"/>
<dbReference type="CDD" id="cd06261">
    <property type="entry name" value="TM_PBP2"/>
    <property type="match status" value="1"/>
</dbReference>
<keyword evidence="5 7" id="KW-1133">Transmembrane helix</keyword>
<dbReference type="AlphaFoldDB" id="A0A0B0IE38"/>
<sequence length="290" mass="31946">MKKKRSVFNVSPYLFVAPFFLVFAIFMLYPVVYSFILSFSTWRAGEMTFVGLENYKRLFSDALFWKSLGTTGLILIVQVPIMLVLATIVASTLNSDKLKAKGLFRLGFFLPALIDLVTYALVFSLIFNEGYGLINQALGLMGLGPIQWFSDGMWAKILIIIAVTWRWTGYNAIILLSGLQTIPKELYESASIDGAGKVKSFFMITVPLLKPVLLFCGILSTIGTLQLFAEPFVLTGGGPRNETSTVILYLYDKAFGSFNFGLASAGAYVVTTIIAVLSYFQVKASKGGEV</sequence>
<keyword evidence="4 7" id="KW-0812">Transmembrane</keyword>
<feature type="transmembrane region" description="Helical" evidence="7">
    <location>
        <begin position="12"/>
        <end position="36"/>
    </location>
</feature>
<reference evidence="9 10" key="1">
    <citation type="submission" date="2014-09" db="EMBL/GenBank/DDBJ databases">
        <title>Genome sequencing and annotation of Bacillus Okhensis strain Kh10-101T.</title>
        <authorList>
            <person name="Prakash J.S."/>
        </authorList>
    </citation>
    <scope>NUCLEOTIDE SEQUENCE [LARGE SCALE GENOMIC DNA]</scope>
    <source>
        <strain evidence="10">Kh10-101T</strain>
    </source>
</reference>
<keyword evidence="3" id="KW-1003">Cell membrane</keyword>
<dbReference type="InterPro" id="IPR000515">
    <property type="entry name" value="MetI-like"/>
</dbReference>
<comment type="similarity">
    <text evidence="7">Belongs to the binding-protein-dependent transport system permease family.</text>
</comment>
<feature type="transmembrane region" description="Helical" evidence="7">
    <location>
        <begin position="200"/>
        <end position="222"/>
    </location>
</feature>
<dbReference type="EMBL" id="JRJU01000017">
    <property type="protein sequence ID" value="KHF39580.1"/>
    <property type="molecule type" value="Genomic_DNA"/>
</dbReference>
<evidence type="ECO:0000256" key="5">
    <source>
        <dbReference type="ARBA" id="ARBA00022989"/>
    </source>
</evidence>
<accession>A0A0B0IE38</accession>
<gene>
    <name evidence="9" type="ORF">LQ50_14135</name>
</gene>
<dbReference type="OrthoDB" id="9785347at2"/>
<evidence type="ECO:0000256" key="7">
    <source>
        <dbReference type="RuleBase" id="RU363032"/>
    </source>
</evidence>
<dbReference type="Gene3D" id="1.10.3720.10">
    <property type="entry name" value="MetI-like"/>
    <property type="match status" value="1"/>
</dbReference>
<dbReference type="GO" id="GO:0005886">
    <property type="term" value="C:plasma membrane"/>
    <property type="evidence" value="ECO:0007669"/>
    <property type="project" value="UniProtKB-SubCell"/>
</dbReference>
<dbReference type="PANTHER" id="PTHR30193">
    <property type="entry name" value="ABC TRANSPORTER PERMEASE PROTEIN"/>
    <property type="match status" value="1"/>
</dbReference>